<dbReference type="Proteomes" id="UP000321204">
    <property type="component" value="Chromosome"/>
</dbReference>
<evidence type="ECO:0000313" key="2">
    <source>
        <dbReference type="Proteomes" id="UP000321204"/>
    </source>
</evidence>
<gene>
    <name evidence="1" type="ORF">FSB75_14435</name>
</gene>
<evidence type="ECO:0000313" key="1">
    <source>
        <dbReference type="EMBL" id="QEC57048.1"/>
    </source>
</evidence>
<keyword evidence="2" id="KW-1185">Reference proteome</keyword>
<name>A0A5B8UKG8_9BACT</name>
<dbReference type="EMBL" id="CP042433">
    <property type="protein sequence ID" value="QEC57048.1"/>
    <property type="molecule type" value="Genomic_DNA"/>
</dbReference>
<proteinExistence type="predicted"/>
<dbReference type="SUPFAM" id="SSF88713">
    <property type="entry name" value="Glycoside hydrolase/deacetylase"/>
    <property type="match status" value="1"/>
</dbReference>
<dbReference type="PANTHER" id="PTHR30292">
    <property type="entry name" value="UNCHARACTERIZED PROTEIN YBGL-RELATED"/>
    <property type="match status" value="1"/>
</dbReference>
<dbReference type="NCBIfam" id="NF003814">
    <property type="entry name" value="PRK05406.1-3"/>
    <property type="match status" value="1"/>
</dbReference>
<accession>A0A5B8UKG8</accession>
<dbReference type="Pfam" id="PF03746">
    <property type="entry name" value="LamB_YcsF"/>
    <property type="match status" value="1"/>
</dbReference>
<dbReference type="InterPro" id="IPR011330">
    <property type="entry name" value="Glyco_hydro/deAcase_b/a-brl"/>
</dbReference>
<dbReference type="KEGG" id="fgg:FSB75_14435"/>
<dbReference type="PANTHER" id="PTHR30292:SF0">
    <property type="entry name" value="5-OXOPROLINASE SUBUNIT A"/>
    <property type="match status" value="1"/>
</dbReference>
<dbReference type="GO" id="GO:0005975">
    <property type="term" value="P:carbohydrate metabolic process"/>
    <property type="evidence" value="ECO:0007669"/>
    <property type="project" value="InterPro"/>
</dbReference>
<dbReference type="RefSeq" id="WP_146788930.1">
    <property type="nucleotide sequence ID" value="NZ_BAABIO010000003.1"/>
</dbReference>
<organism evidence="1 2">
    <name type="scientific">Flavisolibacter ginsenosidimutans</name>
    <dbReference type="NCBI Taxonomy" id="661481"/>
    <lineage>
        <taxon>Bacteria</taxon>
        <taxon>Pseudomonadati</taxon>
        <taxon>Bacteroidota</taxon>
        <taxon>Chitinophagia</taxon>
        <taxon>Chitinophagales</taxon>
        <taxon>Chitinophagaceae</taxon>
        <taxon>Flavisolibacter</taxon>
    </lineage>
</organism>
<dbReference type="Gene3D" id="3.20.20.370">
    <property type="entry name" value="Glycoside hydrolase/deacetylase"/>
    <property type="match status" value="1"/>
</dbReference>
<protein>
    <submittedName>
        <fullName evidence="1">LamB/YcsF family protein</fullName>
    </submittedName>
</protein>
<dbReference type="OrthoDB" id="9773478at2"/>
<dbReference type="AlphaFoldDB" id="A0A5B8UKG8"/>
<reference evidence="1 2" key="1">
    <citation type="journal article" date="2015" name="Int. J. Syst. Evol. Microbiol.">
        <title>Flavisolibacter ginsenosidimutans sp. nov., with ginsenoside-converting activity isolated from soil used for cultivating ginseng.</title>
        <authorList>
            <person name="Zhao Y."/>
            <person name="Liu Q."/>
            <person name="Kang M.S."/>
            <person name="Jin F."/>
            <person name="Yu H."/>
            <person name="Im W.T."/>
        </authorList>
    </citation>
    <scope>NUCLEOTIDE SEQUENCE [LARGE SCALE GENOMIC DNA]</scope>
    <source>
        <strain evidence="1 2">Gsoil 636</strain>
    </source>
</reference>
<sequence>MHIDINCDTGEGIGNDEALMPLITSANIACGYHAGNEGTLRTTMLLTKKYGVHAGAHPSFPDRENFGRTEMAVTPQELYHFVSKQLHLFDKIAAECSVSFHHVKPHGALYNMAARNMELAEAFAFAVRDFKSHLIVYGLSNSFLVSKAKKLGLPAKHEVFADRTYQDDGSLTPRSQANALIEDEDKAVQQVLQMIEKKTVTTNSGKEISIHADTVCLHGDGQHAVSFAQKIFHALQQRNLVDKAI</sequence>
<dbReference type="InterPro" id="IPR005501">
    <property type="entry name" value="LamB/YcsF/PxpA-like"/>
</dbReference>
<dbReference type="CDD" id="cd10801">
    <property type="entry name" value="LamB_YcsF_like_1"/>
    <property type="match status" value="1"/>
</dbReference>
<dbReference type="NCBIfam" id="NF003816">
    <property type="entry name" value="PRK05406.1-5"/>
    <property type="match status" value="1"/>
</dbReference>